<comment type="caution">
    <text evidence="3">The sequence shown here is derived from an EMBL/GenBank/DDBJ whole genome shotgun (WGS) entry which is preliminary data.</text>
</comment>
<dbReference type="EMBL" id="JAELUP010000014">
    <property type="protein sequence ID" value="MBJ6360864.1"/>
    <property type="molecule type" value="Genomic_DNA"/>
</dbReference>
<gene>
    <name evidence="3" type="ORF">JFN88_05975</name>
</gene>
<reference evidence="3" key="1">
    <citation type="submission" date="2020-12" db="EMBL/GenBank/DDBJ databases">
        <authorList>
            <person name="Huq M.A."/>
        </authorList>
    </citation>
    <scope>NUCLEOTIDE SEQUENCE</scope>
    <source>
        <strain evidence="3">MAHUQ-46</strain>
    </source>
</reference>
<accession>A0A934MPY7</accession>
<evidence type="ECO:0000256" key="1">
    <source>
        <dbReference type="SAM" id="Coils"/>
    </source>
</evidence>
<keyword evidence="1" id="KW-0175">Coiled coil</keyword>
<name>A0A934MPY7_9BACL</name>
<dbReference type="AlphaFoldDB" id="A0A934MPY7"/>
<organism evidence="3 4">
    <name type="scientific">Paenibacillus roseus</name>
    <dbReference type="NCBI Taxonomy" id="2798579"/>
    <lineage>
        <taxon>Bacteria</taxon>
        <taxon>Bacillati</taxon>
        <taxon>Bacillota</taxon>
        <taxon>Bacilli</taxon>
        <taxon>Bacillales</taxon>
        <taxon>Paenibacillaceae</taxon>
        <taxon>Paenibacillus</taxon>
    </lineage>
</organism>
<dbReference type="Pfam" id="PF06810">
    <property type="entry name" value="Phage_scaffold"/>
    <property type="match status" value="1"/>
</dbReference>
<sequence length="212" mass="22680">MTKEEFIALGLTEEQATKAATASAEELKGFIPKARFDEVNTSKKKAEDDLKDRDKQLEELKKSSGDAAELTKKIESLQTENKAAKEKYETEAATLKLNTAVKLALAGKVHDPDDVTRLLDTTKIELDENGSVKAGLDDQIKGLQTSKAYLFIPEDSGAGQFQFRGTNPFESGGSGGSGGSGKDKAADFGKQIAEYAKANASTSDAQKSYFGG</sequence>
<dbReference type="Proteomes" id="UP000640274">
    <property type="component" value="Unassembled WGS sequence"/>
</dbReference>
<proteinExistence type="predicted"/>
<dbReference type="InterPro" id="IPR009636">
    <property type="entry name" value="SCAF"/>
</dbReference>
<feature type="region of interest" description="Disordered" evidence="2">
    <location>
        <begin position="161"/>
        <end position="185"/>
    </location>
</feature>
<evidence type="ECO:0000313" key="3">
    <source>
        <dbReference type="EMBL" id="MBJ6360864.1"/>
    </source>
</evidence>
<feature type="coiled-coil region" evidence="1">
    <location>
        <begin position="43"/>
        <end position="94"/>
    </location>
</feature>
<protein>
    <submittedName>
        <fullName evidence="3">Phage scaffolding protein</fullName>
    </submittedName>
</protein>
<evidence type="ECO:0000256" key="2">
    <source>
        <dbReference type="SAM" id="MobiDB-lite"/>
    </source>
</evidence>
<dbReference type="RefSeq" id="WP_199018421.1">
    <property type="nucleotide sequence ID" value="NZ_JAELUP010000014.1"/>
</dbReference>
<keyword evidence="4" id="KW-1185">Reference proteome</keyword>
<evidence type="ECO:0000313" key="4">
    <source>
        <dbReference type="Proteomes" id="UP000640274"/>
    </source>
</evidence>